<dbReference type="InterPro" id="IPR014017">
    <property type="entry name" value="DNA_helicase_UvrD-like_C"/>
</dbReference>
<dbReference type="EMBL" id="MHQS01000006">
    <property type="protein sequence ID" value="OHA09180.1"/>
    <property type="molecule type" value="Genomic_DNA"/>
</dbReference>
<name>A0A1G2LC56_9BACT</name>
<dbReference type="GO" id="GO:0043138">
    <property type="term" value="F:3'-5' DNA helicase activity"/>
    <property type="evidence" value="ECO:0007669"/>
    <property type="project" value="UniProtKB-EC"/>
</dbReference>
<evidence type="ECO:0000256" key="12">
    <source>
        <dbReference type="SAM" id="MobiDB-lite"/>
    </source>
</evidence>
<protein>
    <recommendedName>
        <fullName evidence="9">DNA 3'-5' helicase</fullName>
        <ecNumber evidence="9">5.6.2.4</ecNumber>
    </recommendedName>
</protein>
<dbReference type="Gene3D" id="1.10.486.10">
    <property type="entry name" value="PCRA, domain 4"/>
    <property type="match status" value="1"/>
</dbReference>
<reference evidence="15 16" key="1">
    <citation type="journal article" date="2016" name="Nat. Commun.">
        <title>Thousands of microbial genomes shed light on interconnected biogeochemical processes in an aquifer system.</title>
        <authorList>
            <person name="Anantharaman K."/>
            <person name="Brown C.T."/>
            <person name="Hug L.A."/>
            <person name="Sharon I."/>
            <person name="Castelle C.J."/>
            <person name="Probst A.J."/>
            <person name="Thomas B.C."/>
            <person name="Singh A."/>
            <person name="Wilkins M.J."/>
            <person name="Karaoz U."/>
            <person name="Brodie E.L."/>
            <person name="Williams K.H."/>
            <person name="Hubbard S.S."/>
            <person name="Banfield J.F."/>
        </authorList>
    </citation>
    <scope>NUCLEOTIDE SEQUENCE [LARGE SCALE GENOMIC DNA]</scope>
</reference>
<dbReference type="Pfam" id="PF00580">
    <property type="entry name" value="UvrD-helicase"/>
    <property type="match status" value="1"/>
</dbReference>
<evidence type="ECO:0000259" key="13">
    <source>
        <dbReference type="PROSITE" id="PS51198"/>
    </source>
</evidence>
<keyword evidence="2 11" id="KW-0547">Nucleotide-binding</keyword>
<comment type="similarity">
    <text evidence="1">Belongs to the helicase family. UvrD subfamily.</text>
</comment>
<dbReference type="GO" id="GO:0005524">
    <property type="term" value="F:ATP binding"/>
    <property type="evidence" value="ECO:0007669"/>
    <property type="project" value="UniProtKB-UniRule"/>
</dbReference>
<dbReference type="Gene3D" id="1.10.10.160">
    <property type="match status" value="1"/>
</dbReference>
<evidence type="ECO:0000256" key="11">
    <source>
        <dbReference type="PROSITE-ProRule" id="PRU00560"/>
    </source>
</evidence>
<evidence type="ECO:0000256" key="2">
    <source>
        <dbReference type="ARBA" id="ARBA00022741"/>
    </source>
</evidence>
<dbReference type="PROSITE" id="PS51217">
    <property type="entry name" value="UVRD_HELICASE_CTER"/>
    <property type="match status" value="1"/>
</dbReference>
<keyword evidence="5 11" id="KW-0067">ATP-binding</keyword>
<keyword evidence="6" id="KW-0238">DNA-binding</keyword>
<dbReference type="GO" id="GO:0016887">
    <property type="term" value="F:ATP hydrolysis activity"/>
    <property type="evidence" value="ECO:0007669"/>
    <property type="project" value="RHEA"/>
</dbReference>
<evidence type="ECO:0000256" key="3">
    <source>
        <dbReference type="ARBA" id="ARBA00022801"/>
    </source>
</evidence>
<dbReference type="PROSITE" id="PS51198">
    <property type="entry name" value="UVRD_HELICASE_ATP_BIND"/>
    <property type="match status" value="1"/>
</dbReference>
<keyword evidence="3 11" id="KW-0378">Hydrolase</keyword>
<evidence type="ECO:0000256" key="10">
    <source>
        <dbReference type="ARBA" id="ARBA00048988"/>
    </source>
</evidence>
<comment type="catalytic activity">
    <reaction evidence="8">
        <text>Couples ATP hydrolysis with the unwinding of duplex DNA by translocating in the 3'-5' direction.</text>
        <dbReference type="EC" id="5.6.2.4"/>
    </reaction>
</comment>
<sequence length="680" mass="77025">MTYSKPQFALAGLNERQREAAALREGPILVIAGPGSGKTRALTHRIAHLIAAGVPPASILALTFTNKAAEEMRDRIVALLSRNDQNGEGEVDENAPKQLHQVPPKAGRFTKRSGSPISSLNQSFIGTFHSFAAFILRHEAASAGFKPHFTIYDEGDRLALLKEVMKELNVSSERVPAAMVAGVLSALKDDLVSWEEYEGRDSTEFFPRAVARIYEAYQERLRFANALDFDDLIFFAVRLFRAHPRVLERWQDRFRFIHVDEYQDTNTSQYELLRLLAARHRNVFAIGDDAQSIYGWRRADYRNILNFERDWPEAKVIFLEENYRSTPEILQAANRLIAKNQNQKPKTLWTKNKPGTMPEVRAHEDERDEAEFVAAEIASLHDEGLPWSECAVLYRTNAQSRALEEAMLERDIPYAIIGAVRFFERREVKDLLAYLRFLQNPDDLLALKRIVNVPARGIGPKTFLAHLGGQSARLPPRDRAKLERFEKLIERLRTDMAGRSLAEFLRGLIKTIGYEAYLADSLRDAEARIENVRELVSVARTYDALPIGEAATKLLEDIALASEQDALKKNDDRVRMMTIHAAKGLEFRAVFIAGLEEGLLPHAKSASNGRAELEEERRLAYVGMTRAKERLYLTWALQRTLFGEVQVNMPSRFLRELPEEVLAKSGSVVDDEALIIDGDT</sequence>
<dbReference type="GO" id="GO:0003677">
    <property type="term" value="F:DNA binding"/>
    <property type="evidence" value="ECO:0007669"/>
    <property type="project" value="UniProtKB-KW"/>
</dbReference>
<dbReference type="GO" id="GO:0000725">
    <property type="term" value="P:recombinational repair"/>
    <property type="evidence" value="ECO:0007669"/>
    <property type="project" value="TreeGrafter"/>
</dbReference>
<dbReference type="PANTHER" id="PTHR11070">
    <property type="entry name" value="UVRD / RECB / PCRA DNA HELICASE FAMILY MEMBER"/>
    <property type="match status" value="1"/>
</dbReference>
<evidence type="ECO:0000256" key="6">
    <source>
        <dbReference type="ARBA" id="ARBA00023125"/>
    </source>
</evidence>
<dbReference type="STRING" id="1802280.A3B37_01400"/>
<keyword evidence="7" id="KW-0413">Isomerase</keyword>
<dbReference type="CDD" id="cd18807">
    <property type="entry name" value="SF1_C_UvrD"/>
    <property type="match status" value="1"/>
</dbReference>
<dbReference type="Pfam" id="PF13361">
    <property type="entry name" value="UvrD_C"/>
    <property type="match status" value="1"/>
</dbReference>
<dbReference type="PANTHER" id="PTHR11070:SF2">
    <property type="entry name" value="ATP-DEPENDENT DNA HELICASE SRS2"/>
    <property type="match status" value="1"/>
</dbReference>
<gene>
    <name evidence="15" type="ORF">A3B37_01400</name>
</gene>
<dbReference type="InterPro" id="IPR014016">
    <property type="entry name" value="UvrD-like_ATP-bd"/>
</dbReference>
<evidence type="ECO:0000256" key="8">
    <source>
        <dbReference type="ARBA" id="ARBA00034617"/>
    </source>
</evidence>
<evidence type="ECO:0000259" key="14">
    <source>
        <dbReference type="PROSITE" id="PS51217"/>
    </source>
</evidence>
<dbReference type="SUPFAM" id="SSF52540">
    <property type="entry name" value="P-loop containing nucleoside triphosphate hydrolases"/>
    <property type="match status" value="1"/>
</dbReference>
<evidence type="ECO:0000256" key="9">
    <source>
        <dbReference type="ARBA" id="ARBA00034808"/>
    </source>
</evidence>
<feature type="region of interest" description="Disordered" evidence="12">
    <location>
        <begin position="87"/>
        <end position="114"/>
    </location>
</feature>
<evidence type="ECO:0000256" key="4">
    <source>
        <dbReference type="ARBA" id="ARBA00022806"/>
    </source>
</evidence>
<keyword evidence="4 11" id="KW-0347">Helicase</keyword>
<comment type="catalytic activity">
    <reaction evidence="10">
        <text>ATP + H2O = ADP + phosphate + H(+)</text>
        <dbReference type="Rhea" id="RHEA:13065"/>
        <dbReference type="ChEBI" id="CHEBI:15377"/>
        <dbReference type="ChEBI" id="CHEBI:15378"/>
        <dbReference type="ChEBI" id="CHEBI:30616"/>
        <dbReference type="ChEBI" id="CHEBI:43474"/>
        <dbReference type="ChEBI" id="CHEBI:456216"/>
        <dbReference type="EC" id="5.6.2.4"/>
    </reaction>
</comment>
<dbReference type="GO" id="GO:0005829">
    <property type="term" value="C:cytosol"/>
    <property type="evidence" value="ECO:0007669"/>
    <property type="project" value="TreeGrafter"/>
</dbReference>
<dbReference type="EC" id="5.6.2.4" evidence="9"/>
<dbReference type="Gene3D" id="3.40.50.300">
    <property type="entry name" value="P-loop containing nucleotide triphosphate hydrolases"/>
    <property type="match status" value="3"/>
</dbReference>
<accession>A0A1G2LC56</accession>
<dbReference type="Proteomes" id="UP000176705">
    <property type="component" value="Unassembled WGS sequence"/>
</dbReference>
<dbReference type="InterPro" id="IPR013986">
    <property type="entry name" value="DExx_box_DNA_helicase_dom_sf"/>
</dbReference>
<feature type="domain" description="UvrD-like helicase C-terminal" evidence="14">
    <location>
        <begin position="327"/>
        <end position="584"/>
    </location>
</feature>
<proteinExistence type="inferred from homology"/>
<dbReference type="InterPro" id="IPR027417">
    <property type="entry name" value="P-loop_NTPase"/>
</dbReference>
<feature type="domain" description="UvrD-like helicase ATP-binding" evidence="13">
    <location>
        <begin position="11"/>
        <end position="326"/>
    </location>
</feature>
<organism evidence="15 16">
    <name type="scientific">Candidatus Sungbacteria bacterium RIFCSPLOWO2_01_FULL_59_16</name>
    <dbReference type="NCBI Taxonomy" id="1802280"/>
    <lineage>
        <taxon>Bacteria</taxon>
        <taxon>Candidatus Sungiibacteriota</taxon>
    </lineage>
</organism>
<dbReference type="InterPro" id="IPR000212">
    <property type="entry name" value="DNA_helicase_UvrD/REP"/>
</dbReference>
<evidence type="ECO:0000313" key="15">
    <source>
        <dbReference type="EMBL" id="OHA09180.1"/>
    </source>
</evidence>
<comment type="caution">
    <text evidence="15">The sequence shown here is derived from an EMBL/GenBank/DDBJ whole genome shotgun (WGS) entry which is preliminary data.</text>
</comment>
<evidence type="ECO:0000256" key="5">
    <source>
        <dbReference type="ARBA" id="ARBA00022840"/>
    </source>
</evidence>
<dbReference type="CDD" id="cd17932">
    <property type="entry name" value="DEXQc_UvrD"/>
    <property type="match status" value="1"/>
</dbReference>
<evidence type="ECO:0000313" key="16">
    <source>
        <dbReference type="Proteomes" id="UP000176705"/>
    </source>
</evidence>
<dbReference type="AlphaFoldDB" id="A0A1G2LC56"/>
<feature type="binding site" evidence="11">
    <location>
        <begin position="32"/>
        <end position="39"/>
    </location>
    <ligand>
        <name>ATP</name>
        <dbReference type="ChEBI" id="CHEBI:30616"/>
    </ligand>
</feature>
<evidence type="ECO:0000256" key="7">
    <source>
        <dbReference type="ARBA" id="ARBA00023235"/>
    </source>
</evidence>
<evidence type="ECO:0000256" key="1">
    <source>
        <dbReference type="ARBA" id="ARBA00009922"/>
    </source>
</evidence>
<dbReference type="GO" id="GO:0033202">
    <property type="term" value="C:DNA helicase complex"/>
    <property type="evidence" value="ECO:0007669"/>
    <property type="project" value="TreeGrafter"/>
</dbReference>